<dbReference type="PANTHER" id="PTHR28181">
    <property type="entry name" value="UPF0655 PROTEIN YCR015C"/>
    <property type="match status" value="1"/>
</dbReference>
<name>A0A4V3X984_9APHY</name>
<reference evidence="1 2" key="1">
    <citation type="submission" date="2019-02" db="EMBL/GenBank/DDBJ databases">
        <title>Genome sequencing of the rare red list fungi Phlebia centrifuga.</title>
        <authorList>
            <person name="Buettner E."/>
            <person name="Kellner H."/>
        </authorList>
    </citation>
    <scope>NUCLEOTIDE SEQUENCE [LARGE SCALE GENOMIC DNA]</scope>
    <source>
        <strain evidence="1 2">DSM 108282</strain>
    </source>
</reference>
<protein>
    <submittedName>
        <fullName evidence="1">Uncharacterized protein</fullName>
    </submittedName>
</protein>
<dbReference type="InterPro" id="IPR050849">
    <property type="entry name" value="HAD-like_hydrolase_phosphatase"/>
</dbReference>
<keyword evidence="2" id="KW-1185">Reference proteome</keyword>
<proteinExistence type="predicted"/>
<dbReference type="SUPFAM" id="SSF56784">
    <property type="entry name" value="HAD-like"/>
    <property type="match status" value="1"/>
</dbReference>
<evidence type="ECO:0000313" key="1">
    <source>
        <dbReference type="EMBL" id="THG93172.1"/>
    </source>
</evidence>
<dbReference type="Proteomes" id="UP000309038">
    <property type="component" value="Unassembled WGS sequence"/>
</dbReference>
<comment type="caution">
    <text evidence="1">The sequence shown here is derived from an EMBL/GenBank/DDBJ whole genome shotgun (WGS) entry which is preliminary data.</text>
</comment>
<dbReference type="AlphaFoldDB" id="A0A4V3X984"/>
<dbReference type="InterPro" id="IPR023214">
    <property type="entry name" value="HAD_sf"/>
</dbReference>
<dbReference type="Gene3D" id="3.40.50.1000">
    <property type="entry name" value="HAD superfamily/HAD-like"/>
    <property type="match status" value="1"/>
</dbReference>
<dbReference type="PANTHER" id="PTHR28181:SF2">
    <property type="entry name" value="PHOSPHORIC MONOESTER HYDROLASE"/>
    <property type="match status" value="1"/>
</dbReference>
<gene>
    <name evidence="1" type="ORF">EW026_g7990</name>
</gene>
<accession>A0A4V3X984</accession>
<evidence type="ECO:0000313" key="2">
    <source>
        <dbReference type="Proteomes" id="UP000309038"/>
    </source>
</evidence>
<organism evidence="1 2">
    <name type="scientific">Hermanssonia centrifuga</name>
    <dbReference type="NCBI Taxonomy" id="98765"/>
    <lineage>
        <taxon>Eukaryota</taxon>
        <taxon>Fungi</taxon>
        <taxon>Dikarya</taxon>
        <taxon>Basidiomycota</taxon>
        <taxon>Agaricomycotina</taxon>
        <taxon>Agaricomycetes</taxon>
        <taxon>Polyporales</taxon>
        <taxon>Meruliaceae</taxon>
        <taxon>Hermanssonia</taxon>
    </lineage>
</organism>
<dbReference type="InterPro" id="IPR036412">
    <property type="entry name" value="HAD-like_sf"/>
</dbReference>
<sequence length="147" mass="16079">MHLISGMAPLIRAVLSKLIGDEEAKNIEIVANDAKIHPDGKWEILYRHPSSGYGHDKSQAILPYRRLSNPPTVFFFGDGVSDMSAARHANVLFVKKKPGMDNDLAAYCTHEGIPHLLFENFHGALPVVKKVVDGQLSVPEALALGQV</sequence>
<dbReference type="EMBL" id="SGPJ01000749">
    <property type="protein sequence ID" value="THG93172.1"/>
    <property type="molecule type" value="Genomic_DNA"/>
</dbReference>